<name>A0ABT2FSF8_9GAMM</name>
<evidence type="ECO:0000313" key="3">
    <source>
        <dbReference type="Proteomes" id="UP001201549"/>
    </source>
</evidence>
<gene>
    <name evidence="2" type="ORF">L9G74_21565</name>
</gene>
<reference evidence="3" key="1">
    <citation type="submission" date="2023-07" db="EMBL/GenBank/DDBJ databases">
        <title>Shewanella mangrovi sp. nov., an acetaldehyde- degrading bacterium isolated from mangrove sediment.</title>
        <authorList>
            <person name="Liu Y."/>
        </authorList>
    </citation>
    <scope>NUCLEOTIDE SEQUENCE [LARGE SCALE GENOMIC DNA]</scope>
    <source>
        <strain evidence="3">C32</strain>
    </source>
</reference>
<comment type="caution">
    <text evidence="2">The sequence shown here is derived from an EMBL/GenBank/DDBJ whole genome shotgun (WGS) entry which is preliminary data.</text>
</comment>
<proteinExistence type="predicted"/>
<feature type="region of interest" description="Disordered" evidence="1">
    <location>
        <begin position="62"/>
        <end position="82"/>
    </location>
</feature>
<feature type="region of interest" description="Disordered" evidence="1">
    <location>
        <begin position="1"/>
        <end position="24"/>
    </location>
</feature>
<keyword evidence="3" id="KW-1185">Reference proteome</keyword>
<feature type="compositionally biased region" description="Basic and acidic residues" evidence="1">
    <location>
        <begin position="7"/>
        <end position="20"/>
    </location>
</feature>
<feature type="non-terminal residue" evidence="2">
    <location>
        <position position="82"/>
    </location>
</feature>
<dbReference type="SUPFAM" id="SSF90257">
    <property type="entry name" value="Myosin rod fragments"/>
    <property type="match status" value="1"/>
</dbReference>
<dbReference type="RefSeq" id="WP_238898878.1">
    <property type="nucleotide sequence ID" value="NZ_JAKOGG010000590.1"/>
</dbReference>
<accession>A0ABT2FSF8</accession>
<evidence type="ECO:0000256" key="1">
    <source>
        <dbReference type="SAM" id="MobiDB-lite"/>
    </source>
</evidence>
<sequence length="82" mass="9555">QLFQQKKKLEQENGSLKKDIEDLELSVTKSDQDKASKEHQIRNLNDEIAHQDELINKLNKEKKIQSEHSQKTAEELQAAEDK</sequence>
<evidence type="ECO:0000313" key="2">
    <source>
        <dbReference type="EMBL" id="MCS4559011.1"/>
    </source>
</evidence>
<protein>
    <submittedName>
        <fullName evidence="2">Uncharacterized protein</fullName>
    </submittedName>
</protein>
<organism evidence="2 3">
    <name type="scientific">Shewanella electrica</name>
    <dbReference type="NCBI Taxonomy" id="515560"/>
    <lineage>
        <taxon>Bacteria</taxon>
        <taxon>Pseudomonadati</taxon>
        <taxon>Pseudomonadota</taxon>
        <taxon>Gammaproteobacteria</taxon>
        <taxon>Alteromonadales</taxon>
        <taxon>Shewanellaceae</taxon>
        <taxon>Shewanella</taxon>
    </lineage>
</organism>
<dbReference type="Proteomes" id="UP001201549">
    <property type="component" value="Unassembled WGS sequence"/>
</dbReference>
<dbReference type="EMBL" id="JAKOGG010000590">
    <property type="protein sequence ID" value="MCS4559011.1"/>
    <property type="molecule type" value="Genomic_DNA"/>
</dbReference>
<feature type="non-terminal residue" evidence="2">
    <location>
        <position position="1"/>
    </location>
</feature>